<dbReference type="Gene3D" id="3.40.50.410">
    <property type="entry name" value="von Willebrand factor, type A domain"/>
    <property type="match status" value="1"/>
</dbReference>
<proteinExistence type="predicted"/>
<keyword evidence="2" id="KW-0697">Rotamase</keyword>
<evidence type="ECO:0000259" key="6">
    <source>
        <dbReference type="PROSITE" id="PS51698"/>
    </source>
</evidence>
<evidence type="ECO:0000256" key="3">
    <source>
        <dbReference type="SAM" id="MobiDB-lite"/>
    </source>
</evidence>
<dbReference type="GO" id="GO:0004842">
    <property type="term" value="F:ubiquitin-protein transferase activity"/>
    <property type="evidence" value="ECO:0007669"/>
    <property type="project" value="InterPro"/>
</dbReference>
<gene>
    <name evidence="7" type="ORF">KCV03_g4645</name>
</gene>
<dbReference type="Pfam" id="PF00179">
    <property type="entry name" value="UQ_con"/>
    <property type="match status" value="1"/>
</dbReference>
<dbReference type="Pfam" id="PF04564">
    <property type="entry name" value="U-box"/>
    <property type="match status" value="1"/>
</dbReference>
<dbReference type="SUPFAM" id="SSF53300">
    <property type="entry name" value="vWA-like"/>
    <property type="match status" value="1"/>
</dbReference>
<dbReference type="InterPro" id="IPR000608">
    <property type="entry name" value="UBC"/>
</dbReference>
<dbReference type="GO" id="GO:0003755">
    <property type="term" value="F:peptidyl-prolyl cis-trans isomerase activity"/>
    <property type="evidence" value="ECO:0007669"/>
    <property type="project" value="UniProtKB-KW"/>
</dbReference>
<dbReference type="PANTHER" id="PTHR24068">
    <property type="entry name" value="UBIQUITIN-CONJUGATING ENZYME E2"/>
    <property type="match status" value="1"/>
</dbReference>
<dbReference type="InterPro" id="IPR002035">
    <property type="entry name" value="VWF_A"/>
</dbReference>
<dbReference type="Pfam" id="PF00092">
    <property type="entry name" value="VWA"/>
    <property type="match status" value="1"/>
</dbReference>
<dbReference type="GO" id="GO:0016567">
    <property type="term" value="P:protein ubiquitination"/>
    <property type="evidence" value="ECO:0007669"/>
    <property type="project" value="InterPro"/>
</dbReference>
<dbReference type="Proteomes" id="UP000767238">
    <property type="component" value="Unassembled WGS sequence"/>
</dbReference>
<dbReference type="Gene3D" id="3.30.40.10">
    <property type="entry name" value="Zinc/RING finger domain, C3HC4 (zinc finger)"/>
    <property type="match status" value="1"/>
</dbReference>
<reference evidence="7" key="2">
    <citation type="submission" date="2021-08" db="EMBL/GenBank/DDBJ databases">
        <authorList>
            <person name="Gostincar C."/>
            <person name="Sun X."/>
            <person name="Song Z."/>
            <person name="Gunde-Cimerman N."/>
        </authorList>
    </citation>
    <scope>NUCLEOTIDE SEQUENCE</scope>
    <source>
        <strain evidence="7">EXF-8016</strain>
    </source>
</reference>
<dbReference type="EMBL" id="JAHFYH010000028">
    <property type="protein sequence ID" value="KAH0222357.1"/>
    <property type="molecule type" value="Genomic_DNA"/>
</dbReference>
<dbReference type="PROSITE" id="PS51698">
    <property type="entry name" value="U_BOX"/>
    <property type="match status" value="1"/>
</dbReference>
<feature type="non-terminal residue" evidence="7">
    <location>
        <position position="1"/>
    </location>
</feature>
<dbReference type="InterPro" id="IPR016135">
    <property type="entry name" value="UBQ-conjugating_enzyme/RWD"/>
</dbReference>
<feature type="region of interest" description="Disordered" evidence="3">
    <location>
        <begin position="1446"/>
        <end position="1467"/>
    </location>
</feature>
<evidence type="ECO:0000259" key="4">
    <source>
        <dbReference type="PROSITE" id="PS50127"/>
    </source>
</evidence>
<evidence type="ECO:0000259" key="5">
    <source>
        <dbReference type="PROSITE" id="PS50234"/>
    </source>
</evidence>
<protein>
    <recommendedName>
        <fullName evidence="1">peptidylprolyl isomerase</fullName>
        <ecNumber evidence="1">5.2.1.8</ecNumber>
    </recommendedName>
</protein>
<dbReference type="SMART" id="SM00212">
    <property type="entry name" value="UBCc"/>
    <property type="match status" value="1"/>
</dbReference>
<dbReference type="PROSITE" id="PS50127">
    <property type="entry name" value="UBC_2"/>
    <property type="match status" value="1"/>
</dbReference>
<reference evidence="7" key="1">
    <citation type="journal article" date="2021" name="J Fungi (Basel)">
        <title>Virulence traits and population genomics of the black yeast Aureobasidium melanogenum.</title>
        <authorList>
            <person name="Cernosa A."/>
            <person name="Sun X."/>
            <person name="Gostincar C."/>
            <person name="Fang C."/>
            <person name="Gunde-Cimerman N."/>
            <person name="Song Z."/>
        </authorList>
    </citation>
    <scope>NUCLEOTIDE SEQUENCE</scope>
    <source>
        <strain evidence="7">EXF-8016</strain>
    </source>
</reference>
<dbReference type="EC" id="5.2.1.8" evidence="1"/>
<dbReference type="InterPro" id="IPR013083">
    <property type="entry name" value="Znf_RING/FYVE/PHD"/>
</dbReference>
<name>A0A9P8GHE3_AURME</name>
<comment type="caution">
    <text evidence="7">The sequence shown here is derived from an EMBL/GenBank/DDBJ whole genome shotgun (WGS) entry which is preliminary data.</text>
</comment>
<dbReference type="InterPro" id="IPR036465">
    <property type="entry name" value="vWFA_dom_sf"/>
</dbReference>
<feature type="domain" description="UBC core" evidence="4">
    <location>
        <begin position="1286"/>
        <end position="1432"/>
    </location>
</feature>
<dbReference type="CDD" id="cd16655">
    <property type="entry name" value="RING-Ubox_WDSUB1-like"/>
    <property type="match status" value="1"/>
</dbReference>
<organism evidence="7 8">
    <name type="scientific">Aureobasidium melanogenum</name>
    <name type="common">Aureobasidium pullulans var. melanogenum</name>
    <dbReference type="NCBI Taxonomy" id="46634"/>
    <lineage>
        <taxon>Eukaryota</taxon>
        <taxon>Fungi</taxon>
        <taxon>Dikarya</taxon>
        <taxon>Ascomycota</taxon>
        <taxon>Pezizomycotina</taxon>
        <taxon>Dothideomycetes</taxon>
        <taxon>Dothideomycetidae</taxon>
        <taxon>Dothideales</taxon>
        <taxon>Saccotheciaceae</taxon>
        <taxon>Aureobasidium</taxon>
    </lineage>
</organism>
<feature type="domain" description="VWFA" evidence="5">
    <location>
        <begin position="1032"/>
        <end position="1215"/>
    </location>
</feature>
<feature type="domain" description="U-box" evidence="6">
    <location>
        <begin position="739"/>
        <end position="812"/>
    </location>
</feature>
<evidence type="ECO:0000256" key="1">
    <source>
        <dbReference type="ARBA" id="ARBA00013194"/>
    </source>
</evidence>
<evidence type="ECO:0000256" key="2">
    <source>
        <dbReference type="ARBA" id="ARBA00023110"/>
    </source>
</evidence>
<dbReference type="InterPro" id="IPR003613">
    <property type="entry name" value="Ubox_domain"/>
</dbReference>
<dbReference type="CDD" id="cd00198">
    <property type="entry name" value="vWFA"/>
    <property type="match status" value="1"/>
</dbReference>
<accession>A0A9P8GHE3</accession>
<dbReference type="SUPFAM" id="SSF57850">
    <property type="entry name" value="RING/U-box"/>
    <property type="match status" value="1"/>
</dbReference>
<dbReference type="Gene3D" id="3.10.110.10">
    <property type="entry name" value="Ubiquitin Conjugating Enzyme"/>
    <property type="match status" value="1"/>
</dbReference>
<dbReference type="SMART" id="SM00327">
    <property type="entry name" value="VWA"/>
    <property type="match status" value="1"/>
</dbReference>
<evidence type="ECO:0000313" key="7">
    <source>
        <dbReference type="EMBL" id="KAH0222357.1"/>
    </source>
</evidence>
<sequence length="1467" mass="163236">MQRYSVVVSDTGWPEPLKLLVPFQSSSNAAALTAEVVKRAVRYGKTLNATNCTLRLATVDGPILDPQDTLSDLVLDEQLFAVFNSANYASSAQVSLLPGLHSSFQATYAKQAADVTMTGIQDQSAGAQESLTIRNAIPIRIITPAIAKLMAKDPKALPTPAFNLAASSKLQQLHDDAVRHLSKSAPDYLDTASILDLHTHELPIASSCLESTLEETGLSTNLKDGVLNIYAVPRPASTIRSPEPTGRVGKNDLYAAGLHWQPDTPQSSRGVAMFLSSLRVLAHLLKGDCATDEHRERVVYVFDLLCCFPPAVRALHLLIQGSTISLAASSALSQAFYCILGDLGHKKLIRNDNARLFEGTRLLLGLIMEKANQLKSTNLAVPVYSSQIHTVQFEDVSPAFHLVPLGGSNTRPTTSTYVQPDANSGQLKLKLLSESKQSATIFNPPTDLFARTQTLQEVVNSSDLRNLHQLANLCGKVSLSVVRPSLLSSVAPEHLTFDSEGHLAVYTGKAGCAGPGEDTVLFRPLHGEETSNLGQVEQQLAPILRSFEEDGTDVFDVLGSSQTRALDEPDEIVMFAVDCSASMSSSTDLMGIDTNTDVIEEAPEISPHVYTRVQLDDTKKSLSQHEVYNEVIGAVVDSAHGARSTVAANMLTLVFDLLTGELANLHGEPIYSQWQRQRNNQKIDKLELFAAGLKRFEQELIDMIVLHAMAKSPQKWVWKLGDKIPGRTQIQPLPNDVTFIPPALKCPIKLDLIQDPVVAADGQVYGRQAITKWMSVRRSSPLTGLILENTELRPQLELAGQADRWLQAEDLVEPEERPVNKRRRTSVRQNMITFSNSSHHFSRALLPTTTLLDLFKVAFRGMKGRHNAFQLSWQGVILRPSSGTLADSGITGGSVITVVVADDVNMISDGTSSLCLIKVYTGDNRPDFCYWVPKDTGNSFMSLMTKYWRFKWTNQPWTDYKKQEIWTDLRSNGDDHYLGNIPENSELLRTYLTPYHAYGLLEAESVYKSESTRSNPQRIYDSDDEDEEDDKSLVLKVQVSEAAVRQKNIRRLSRLEVLKQMFEAMINRMIAYSYKTHIGLITFDSTAKVSQSITHVIENFRRSVQSMHANGDTALWDGLKLAQTQIMKYADKYPKAQRRIICLSDGNDTKSVAGPADLCFQLRENKIAVDSVCIGQDDNMDLKALSVMLKSYCFYPKDLTTALAICEMEPVLSQTERPLPAVTTADLTRSSALNNFYTMRHRAAFTVVTQDVFPKRKEHPRLEDTFIQLTNRIRSNPSTSFSLPTLRASRLLVEMRDMATAPHPRYDCYVSEADMFFWKIVMEGPPETPYEGCTFLLYLEIPDNFPAFPPKGRFVTPLFHPNINRHGRICHSIFDRDWTTDTTLKSVLDTVYGLLLQAEAGDAVHTTVTLGFHHDEVAFAEEARRHARKHGGKSRQEWKYELLDLDGDDEADSYDEAEGDDEDMDSQ</sequence>
<keyword evidence="2" id="KW-0413">Isomerase</keyword>
<evidence type="ECO:0000313" key="8">
    <source>
        <dbReference type="Proteomes" id="UP000767238"/>
    </source>
</evidence>
<dbReference type="OrthoDB" id="10069349at2759"/>
<dbReference type="SMART" id="SM00504">
    <property type="entry name" value="Ubox"/>
    <property type="match status" value="1"/>
</dbReference>
<dbReference type="SUPFAM" id="SSF54495">
    <property type="entry name" value="UBC-like"/>
    <property type="match status" value="1"/>
</dbReference>
<dbReference type="PROSITE" id="PS50234">
    <property type="entry name" value="VWFA"/>
    <property type="match status" value="1"/>
</dbReference>